<protein>
    <recommendedName>
        <fullName evidence="1">ABC-three component systems C-terminal domain-containing protein</fullName>
    </recommendedName>
</protein>
<sequence length="324" mass="36170">MDDAELEQFCRQWVEHRSVDYYEVKRFGGAGDKGRDVVGFCTDQRHDGDWDNYQCKQYRSKLGKAEGLLAVGKILYWASQGEFTSPRRFVFVAPKGLNSTLLKLINKPASFKADLVAGWDAACATKIVQNKTIALANEVLVAVETFDYSTISFVDVDEMIADPAAKPLLFALFGNDPGDYPKGSVPLAVQAHEMVYMDALLGAYNDREKGKFGSHQDVFDDAGHGEDFKIHRLRFYEAEGFQKFYRDSTSPETITQFRLGIRLGIHETLKQAAPDELARVEATMSRAGGLEPAGPLANYAYIPVKQGIFHHLINDGEISWKAPK</sequence>
<dbReference type="Proteomes" id="UP001220395">
    <property type="component" value="Plasmid unnamed1"/>
</dbReference>
<reference evidence="2 3" key="1">
    <citation type="submission" date="2023-02" db="EMBL/GenBank/DDBJ databases">
        <title>Genome sequence of Sphingomonas naphthae.</title>
        <authorList>
            <person name="Kim S."/>
            <person name="Heo J."/>
            <person name="Kwon S.-W."/>
        </authorList>
    </citation>
    <scope>NUCLEOTIDE SEQUENCE [LARGE SCALE GENOMIC DNA]</scope>
    <source>
        <strain evidence="2 3">KACC 18716</strain>
        <plasmid evidence="2 3">unnamed1</plasmid>
    </source>
</reference>
<gene>
    <name evidence="2" type="ORF">PQ455_19380</name>
</gene>
<accession>A0ABY7TSR8</accession>
<dbReference type="EMBL" id="CP117412">
    <property type="protein sequence ID" value="WCT75702.1"/>
    <property type="molecule type" value="Genomic_DNA"/>
</dbReference>
<name>A0ABY7TSR8_9SPHN</name>
<proteinExistence type="predicted"/>
<dbReference type="RefSeq" id="WP_273691874.1">
    <property type="nucleotide sequence ID" value="NZ_CP117412.1"/>
</dbReference>
<dbReference type="Pfam" id="PF20282">
    <property type="entry name" value="CTD6"/>
    <property type="match status" value="1"/>
</dbReference>
<dbReference type="InterPro" id="IPR046914">
    <property type="entry name" value="ABC-3C_CTD6"/>
</dbReference>
<organism evidence="2 3">
    <name type="scientific">Sphingomonas naphthae</name>
    <dbReference type="NCBI Taxonomy" id="1813468"/>
    <lineage>
        <taxon>Bacteria</taxon>
        <taxon>Pseudomonadati</taxon>
        <taxon>Pseudomonadota</taxon>
        <taxon>Alphaproteobacteria</taxon>
        <taxon>Sphingomonadales</taxon>
        <taxon>Sphingomonadaceae</taxon>
        <taxon>Sphingomonas</taxon>
    </lineage>
</organism>
<evidence type="ECO:0000313" key="2">
    <source>
        <dbReference type="EMBL" id="WCT75702.1"/>
    </source>
</evidence>
<evidence type="ECO:0000313" key="3">
    <source>
        <dbReference type="Proteomes" id="UP001220395"/>
    </source>
</evidence>
<geneLocation type="plasmid" evidence="2 3">
    <name>unnamed1</name>
</geneLocation>
<keyword evidence="2" id="KW-0614">Plasmid</keyword>
<evidence type="ECO:0000259" key="1">
    <source>
        <dbReference type="Pfam" id="PF20282"/>
    </source>
</evidence>
<keyword evidence="3" id="KW-1185">Reference proteome</keyword>
<feature type="domain" description="ABC-three component systems C-terminal" evidence="1">
    <location>
        <begin position="193"/>
        <end position="320"/>
    </location>
</feature>